<name>A0A8H4QQI0_9AGAR</name>
<evidence type="ECO:0000313" key="2">
    <source>
        <dbReference type="Proteomes" id="UP000521872"/>
    </source>
</evidence>
<dbReference type="Proteomes" id="UP000521872">
    <property type="component" value="Unassembled WGS sequence"/>
</dbReference>
<protein>
    <submittedName>
        <fullName evidence="1">Uncharacterized protein</fullName>
    </submittedName>
</protein>
<comment type="caution">
    <text evidence="1">The sequence shown here is derived from an EMBL/GenBank/DDBJ whole genome shotgun (WGS) entry which is preliminary data.</text>
</comment>
<accession>A0A8H4QQI0</accession>
<gene>
    <name evidence="1" type="ORF">D9613_002515</name>
</gene>
<reference evidence="1 2" key="1">
    <citation type="submission" date="2019-12" db="EMBL/GenBank/DDBJ databases">
        <authorList>
            <person name="Floudas D."/>
            <person name="Bentzer J."/>
            <person name="Ahren D."/>
            <person name="Johansson T."/>
            <person name="Persson P."/>
            <person name="Tunlid A."/>
        </authorList>
    </citation>
    <scope>NUCLEOTIDE SEQUENCE [LARGE SCALE GENOMIC DNA]</scope>
    <source>
        <strain evidence="1 2">CBS 102.39</strain>
    </source>
</reference>
<organism evidence="1 2">
    <name type="scientific">Agrocybe pediades</name>
    <dbReference type="NCBI Taxonomy" id="84607"/>
    <lineage>
        <taxon>Eukaryota</taxon>
        <taxon>Fungi</taxon>
        <taxon>Dikarya</taxon>
        <taxon>Basidiomycota</taxon>
        <taxon>Agaricomycotina</taxon>
        <taxon>Agaricomycetes</taxon>
        <taxon>Agaricomycetidae</taxon>
        <taxon>Agaricales</taxon>
        <taxon>Agaricineae</taxon>
        <taxon>Strophariaceae</taxon>
        <taxon>Agrocybe</taxon>
    </lineage>
</organism>
<dbReference type="AlphaFoldDB" id="A0A8H4QQI0"/>
<sequence length="584" mass="67713">MPTRANFEFYNKNSTITGKQFGFRSEYRTPELWNEIASYCTRGTLHSLALVNTCTTDPAQRHLFKNLSFTSPYSPWCRIEHTTLDQAQAHLSRRMEELEMLSSSHLSNYVRHWEFRGMVDSPEPPRGRGKSHPGIPASAKAISRLIESLPQYPLLRGLTLIEIVVDHSTLLTISSMRNLSSLHFQEVVFECPPALENPLPLRHFLIEYADENYESDTLAGPIFLPSHLKNLTLIYDDTPETLLWSLLSELLTHTPHTNLVELTFQIAKPSPEGISLFFHLLERSPLLQTVRFTIFAWFEDIHDDFEQVMDQVMDEFDLDTEACPVLNNFACPPHFVASFGRGKPITKLYLQNYDARSTLHVAAALQAINGAILTELEFERTRTRSAWKILPLIHRLLPNLRVLRMPINDINKRREPYFTDLLDDGQTIEDPDDMKHERVHTTACYNVPGEEVRFDDGYLRLVYLIAQGLMPVPDTLVTLEITQNWDYKRMPFTQEHELQLVEVFAINFMYKNLQSLRIGMNEAYNRNWTKDIEGRWMKQRYYRRQDERNLVGTMCFSPVPNSSPNEFVRSFMDGVDAVELYSIT</sequence>
<dbReference type="EMBL" id="JAACJL010000044">
    <property type="protein sequence ID" value="KAF4615308.1"/>
    <property type="molecule type" value="Genomic_DNA"/>
</dbReference>
<proteinExistence type="predicted"/>
<evidence type="ECO:0000313" key="1">
    <source>
        <dbReference type="EMBL" id="KAF4615308.1"/>
    </source>
</evidence>
<keyword evidence="2" id="KW-1185">Reference proteome</keyword>
<dbReference type="SUPFAM" id="SSF52047">
    <property type="entry name" value="RNI-like"/>
    <property type="match status" value="1"/>
</dbReference>